<comment type="caution">
    <text evidence="10">The sequence shown here is derived from an EMBL/GenBank/DDBJ whole genome shotgun (WGS) entry which is preliminary data.</text>
</comment>
<dbReference type="PRINTS" id="PR00352">
    <property type="entry name" value="3FE4SFRDOXIN"/>
</dbReference>
<protein>
    <recommendedName>
        <fullName evidence="8">Ferredoxin</fullName>
    </recommendedName>
</protein>
<evidence type="ECO:0000256" key="6">
    <source>
        <dbReference type="ARBA" id="ARBA00023014"/>
    </source>
</evidence>
<evidence type="ECO:0000256" key="1">
    <source>
        <dbReference type="ARBA" id="ARBA00001927"/>
    </source>
</evidence>
<evidence type="ECO:0000256" key="8">
    <source>
        <dbReference type="RuleBase" id="RU368020"/>
    </source>
</evidence>
<reference evidence="11" key="1">
    <citation type="submission" date="2019-04" db="EMBL/GenBank/DDBJ databases">
        <title>Draft genome sequence of Pseudonocardiaceae bacterium SL3-2-4.</title>
        <authorList>
            <person name="Ningsih F."/>
            <person name="Yokota A."/>
            <person name="Sakai Y."/>
            <person name="Nanatani K."/>
            <person name="Yabe S."/>
            <person name="Oetari A."/>
            <person name="Sjamsuridzal W."/>
        </authorList>
    </citation>
    <scope>NUCLEOTIDE SEQUENCE [LARGE SCALE GENOMIC DNA]</scope>
    <source>
        <strain evidence="11">SL3-2-4</strain>
    </source>
</reference>
<gene>
    <name evidence="10" type="ORF">GTS_14150</name>
</gene>
<keyword evidence="7" id="KW-0003">3Fe-4S</keyword>
<evidence type="ECO:0000313" key="10">
    <source>
        <dbReference type="EMBL" id="GDY29782.1"/>
    </source>
</evidence>
<evidence type="ECO:0000259" key="9">
    <source>
        <dbReference type="PROSITE" id="PS51379"/>
    </source>
</evidence>
<dbReference type="SUPFAM" id="SSF54862">
    <property type="entry name" value="4Fe-4S ferredoxins"/>
    <property type="match status" value="1"/>
</dbReference>
<dbReference type="GO" id="GO:0051538">
    <property type="term" value="F:3 iron, 4 sulfur cluster binding"/>
    <property type="evidence" value="ECO:0007669"/>
    <property type="project" value="UniProtKB-KW"/>
</dbReference>
<keyword evidence="5 8" id="KW-0408">Iron</keyword>
<organism evidence="10 11">
    <name type="scientific">Gandjariella thermophila</name>
    <dbReference type="NCBI Taxonomy" id="1931992"/>
    <lineage>
        <taxon>Bacteria</taxon>
        <taxon>Bacillati</taxon>
        <taxon>Actinomycetota</taxon>
        <taxon>Actinomycetes</taxon>
        <taxon>Pseudonocardiales</taxon>
        <taxon>Pseudonocardiaceae</taxon>
        <taxon>Gandjariella</taxon>
    </lineage>
</organism>
<dbReference type="Proteomes" id="UP000298860">
    <property type="component" value="Unassembled WGS sequence"/>
</dbReference>
<dbReference type="OrthoDB" id="3215002at2"/>
<feature type="domain" description="4Fe-4S ferredoxin-type" evidence="9">
    <location>
        <begin position="1"/>
        <end position="29"/>
    </location>
</feature>
<dbReference type="RefSeq" id="WP_137812935.1">
    <property type="nucleotide sequence ID" value="NZ_BJFL01000004.1"/>
</dbReference>
<evidence type="ECO:0000256" key="3">
    <source>
        <dbReference type="ARBA" id="ARBA00022723"/>
    </source>
</evidence>
<keyword evidence="3 8" id="KW-0479">Metal-binding</keyword>
<keyword evidence="11" id="KW-1185">Reference proteome</keyword>
<evidence type="ECO:0000313" key="11">
    <source>
        <dbReference type="Proteomes" id="UP000298860"/>
    </source>
</evidence>
<accession>A0A4D4J3Y1</accession>
<keyword evidence="4 8" id="KW-0249">Electron transport</keyword>
<dbReference type="InterPro" id="IPR017896">
    <property type="entry name" value="4Fe4S_Fe-S-bd"/>
</dbReference>
<dbReference type="GO" id="GO:0009055">
    <property type="term" value="F:electron transfer activity"/>
    <property type="evidence" value="ECO:0007669"/>
    <property type="project" value="UniProtKB-UniRule"/>
</dbReference>
<dbReference type="InterPro" id="IPR051269">
    <property type="entry name" value="Fe-S_cluster_ET"/>
</dbReference>
<dbReference type="AlphaFoldDB" id="A0A4D4J3Y1"/>
<dbReference type="PANTHER" id="PTHR36923">
    <property type="entry name" value="FERREDOXIN"/>
    <property type="match status" value="1"/>
</dbReference>
<dbReference type="InterPro" id="IPR001080">
    <property type="entry name" value="3Fe4S_ferredoxin"/>
</dbReference>
<evidence type="ECO:0000256" key="2">
    <source>
        <dbReference type="ARBA" id="ARBA00022448"/>
    </source>
</evidence>
<dbReference type="Pfam" id="PF13370">
    <property type="entry name" value="Fer4_13"/>
    <property type="match status" value="1"/>
</dbReference>
<keyword evidence="6 8" id="KW-0411">Iron-sulfur</keyword>
<evidence type="ECO:0000256" key="7">
    <source>
        <dbReference type="ARBA" id="ARBA00023291"/>
    </source>
</evidence>
<dbReference type="PANTHER" id="PTHR36923:SF3">
    <property type="entry name" value="FERREDOXIN"/>
    <property type="match status" value="1"/>
</dbReference>
<dbReference type="GO" id="GO:0005506">
    <property type="term" value="F:iron ion binding"/>
    <property type="evidence" value="ECO:0007669"/>
    <property type="project" value="UniProtKB-UniRule"/>
</dbReference>
<keyword evidence="2 8" id="KW-0813">Transport</keyword>
<evidence type="ECO:0000256" key="5">
    <source>
        <dbReference type="ARBA" id="ARBA00023004"/>
    </source>
</evidence>
<sequence>MKIEVDYDACEANGVCEAVAPEVFHVDDEDNLNIIADPTPQTADKVRQAVQSCPKAALSLRED</sequence>
<dbReference type="EMBL" id="BJFL01000004">
    <property type="protein sequence ID" value="GDY29782.1"/>
    <property type="molecule type" value="Genomic_DNA"/>
</dbReference>
<comment type="function">
    <text evidence="8">Ferredoxins are iron-sulfur proteins that transfer electrons in a wide variety of metabolic reactions.</text>
</comment>
<comment type="cofactor">
    <cofactor evidence="1">
        <name>[3Fe-4S] cluster</name>
        <dbReference type="ChEBI" id="CHEBI:21137"/>
    </cofactor>
</comment>
<proteinExistence type="predicted"/>
<dbReference type="PROSITE" id="PS51379">
    <property type="entry name" value="4FE4S_FER_2"/>
    <property type="match status" value="1"/>
</dbReference>
<evidence type="ECO:0000256" key="4">
    <source>
        <dbReference type="ARBA" id="ARBA00022982"/>
    </source>
</evidence>
<dbReference type="Gene3D" id="3.30.70.20">
    <property type="match status" value="1"/>
</dbReference>
<name>A0A4D4J3Y1_9PSEU</name>